<protein>
    <recommendedName>
        <fullName evidence="3">DUF3822 family protein</fullName>
    </recommendedName>
</protein>
<accession>A0ABQ1M6R9</accession>
<dbReference type="InterPro" id="IPR024213">
    <property type="entry name" value="DUF3822"/>
</dbReference>
<organism evidence="1 2">
    <name type="scientific">Parapedobacter defluvii</name>
    <dbReference type="NCBI Taxonomy" id="2045106"/>
    <lineage>
        <taxon>Bacteria</taxon>
        <taxon>Pseudomonadati</taxon>
        <taxon>Bacteroidota</taxon>
        <taxon>Sphingobacteriia</taxon>
        <taxon>Sphingobacteriales</taxon>
        <taxon>Sphingobacteriaceae</taxon>
        <taxon>Parapedobacter</taxon>
    </lineage>
</organism>
<dbReference type="CDD" id="cd24013">
    <property type="entry name" value="ASKHA_ATPase_BT3980-like"/>
    <property type="match status" value="1"/>
</dbReference>
<proteinExistence type="predicted"/>
<dbReference type="Gene3D" id="3.30.420.260">
    <property type="match status" value="1"/>
</dbReference>
<dbReference type="Gene3D" id="3.30.420.250">
    <property type="match status" value="1"/>
</dbReference>
<name>A0ABQ1M6R9_9SPHI</name>
<comment type="caution">
    <text evidence="1">The sequence shown here is derived from an EMBL/GenBank/DDBJ whole genome shotgun (WGS) entry which is preliminary data.</text>
</comment>
<dbReference type="EMBL" id="BMIK01000010">
    <property type="protein sequence ID" value="GGC35656.1"/>
    <property type="molecule type" value="Genomic_DNA"/>
</dbReference>
<evidence type="ECO:0008006" key="3">
    <source>
        <dbReference type="Google" id="ProtNLM"/>
    </source>
</evidence>
<keyword evidence="2" id="KW-1185">Reference proteome</keyword>
<evidence type="ECO:0000313" key="2">
    <source>
        <dbReference type="Proteomes" id="UP000597338"/>
    </source>
</evidence>
<evidence type="ECO:0000313" key="1">
    <source>
        <dbReference type="EMBL" id="GGC35656.1"/>
    </source>
</evidence>
<reference evidence="2" key="1">
    <citation type="journal article" date="2019" name="Int. J. Syst. Evol. Microbiol.">
        <title>The Global Catalogue of Microorganisms (GCM) 10K type strain sequencing project: providing services to taxonomists for standard genome sequencing and annotation.</title>
        <authorList>
            <consortium name="The Broad Institute Genomics Platform"/>
            <consortium name="The Broad Institute Genome Sequencing Center for Infectious Disease"/>
            <person name="Wu L."/>
            <person name="Ma J."/>
        </authorList>
    </citation>
    <scope>NUCLEOTIDE SEQUENCE [LARGE SCALE GENOMIC DNA]</scope>
    <source>
        <strain evidence="2">CGMCC 1.15342</strain>
    </source>
</reference>
<dbReference type="Proteomes" id="UP000597338">
    <property type="component" value="Unassembled WGS sequence"/>
</dbReference>
<gene>
    <name evidence="1" type="ORF">GCM10011386_29740</name>
</gene>
<sequence length="281" mass="30979">MIYLSKFVIRKGMVMIYTSTDFDREQTAEYTLLVRIGSGENALAVVDGEKRLKLITTYDPAAAGQEITDLLDLNFTAVKLSLQGSRYTFIPQEVFDEASTQLYLNHLPYDGLAETVTADIAPLSIKMLHQIDRLGAESFLARFPGILTYSAMQALLQSTANYGLKTGDPLLIIDKQESDLMVCFFDGNRFVYANDFAITGIDDNAYYLYAVLEHLGGGECHPRVCLSGNIAEGDGIHQWALMHGIDVVFADSGALAGIAIPTEIVPQQHRFLTLLGLHLCE</sequence>
<dbReference type="Pfam" id="PF12864">
    <property type="entry name" value="DUF3822"/>
    <property type="match status" value="1"/>
</dbReference>